<accession>A0A0U5D6D3</accession>
<dbReference type="AlphaFoldDB" id="A0A0U5D6D3"/>
<organism evidence="1">
    <name type="scientific">Limosilactobacillus reuteri</name>
    <name type="common">Lactobacillus reuteri</name>
    <dbReference type="NCBI Taxonomy" id="1598"/>
    <lineage>
        <taxon>Bacteria</taxon>
        <taxon>Bacillati</taxon>
        <taxon>Bacillota</taxon>
        <taxon>Bacilli</taxon>
        <taxon>Lactobacillales</taxon>
        <taxon>Lactobacillaceae</taxon>
        <taxon>Limosilactobacillus</taxon>
    </lineage>
</organism>
<proteinExistence type="predicted"/>
<evidence type="ECO:0000313" key="1">
    <source>
        <dbReference type="EMBL" id="CUR41532.1"/>
    </source>
</evidence>
<name>A0A0U5D6D3_LIMRT</name>
<gene>
    <name evidence="1" type="ORF">LRLP16767_LRLP167_00050</name>
</gene>
<reference evidence="1" key="1">
    <citation type="submission" date="2015-10" db="EMBL/GenBank/DDBJ databases">
        <authorList>
            <person name="Gilbert D.G."/>
        </authorList>
    </citation>
    <scope>NUCLEOTIDE SEQUENCE</scope>
    <source>
        <strain evidence="1">Lp167-67</strain>
    </source>
</reference>
<sequence>MTDIKNLTQAEIQEIIDNSNHTSYESIKEFHDDGLLEVFPSTDDVWQGYGDDEKLTLSTGKVVLFIGG</sequence>
<protein>
    <submittedName>
        <fullName evidence="1">Uncharacterized protein</fullName>
    </submittedName>
</protein>
<dbReference type="EMBL" id="LN887696">
    <property type="protein sequence ID" value="CUR41532.1"/>
    <property type="molecule type" value="Genomic_DNA"/>
</dbReference>
<dbReference type="RefSeq" id="WP_098046946.1">
    <property type="nucleotide sequence ID" value="NZ_LN887696.1"/>
</dbReference>